<reference evidence="2" key="1">
    <citation type="submission" date="2020-02" db="EMBL/GenBank/DDBJ databases">
        <authorList>
            <person name="Meier V. D."/>
        </authorList>
    </citation>
    <scope>NUCLEOTIDE SEQUENCE</scope>
    <source>
        <strain evidence="2">AVDCRST_MAG88</strain>
    </source>
</reference>
<accession>A0A6J4UYH2</accession>
<proteinExistence type="predicted"/>
<feature type="region of interest" description="Disordered" evidence="1">
    <location>
        <begin position="1"/>
        <end position="56"/>
    </location>
</feature>
<organism evidence="2">
    <name type="scientific">uncultured Thermomicrobiales bacterium</name>
    <dbReference type="NCBI Taxonomy" id="1645740"/>
    <lineage>
        <taxon>Bacteria</taxon>
        <taxon>Pseudomonadati</taxon>
        <taxon>Thermomicrobiota</taxon>
        <taxon>Thermomicrobia</taxon>
        <taxon>Thermomicrobiales</taxon>
        <taxon>environmental samples</taxon>
    </lineage>
</organism>
<evidence type="ECO:0000313" key="2">
    <source>
        <dbReference type="EMBL" id="CAA9562056.1"/>
    </source>
</evidence>
<name>A0A6J4UYH2_9BACT</name>
<gene>
    <name evidence="2" type="ORF">AVDCRST_MAG88-1581</name>
</gene>
<feature type="non-terminal residue" evidence="2">
    <location>
        <position position="1"/>
    </location>
</feature>
<protein>
    <submittedName>
        <fullName evidence="2">Uncharacterized protein</fullName>
    </submittedName>
</protein>
<dbReference type="AlphaFoldDB" id="A0A6J4UYH2"/>
<dbReference type="EMBL" id="CADCWM010000471">
    <property type="protein sequence ID" value="CAA9562056.1"/>
    <property type="molecule type" value="Genomic_DNA"/>
</dbReference>
<evidence type="ECO:0000256" key="1">
    <source>
        <dbReference type="SAM" id="MobiDB-lite"/>
    </source>
</evidence>
<feature type="non-terminal residue" evidence="2">
    <location>
        <position position="56"/>
    </location>
</feature>
<sequence length="56" mass="5931">RCHGVWGQRVAIRRRDDSPHHRAKRAGHGWGGNAPKRHPRGATRDGAACAAGGGAL</sequence>